<accession>A0A1D3TY50</accession>
<dbReference type="UniPathway" id="UPA00246"/>
<comment type="catalytic activity">
    <reaction evidence="7">
        <text>aldehydo-D-galacturonate = keto-D-tagaturonate</text>
        <dbReference type="Rhea" id="RHEA:27702"/>
        <dbReference type="ChEBI" id="CHEBI:12952"/>
        <dbReference type="ChEBI" id="CHEBI:17886"/>
    </reaction>
</comment>
<reference evidence="8 9" key="1">
    <citation type="submission" date="2016-09" db="EMBL/GenBank/DDBJ databases">
        <authorList>
            <person name="Capua I."/>
            <person name="De Benedictis P."/>
            <person name="Joannis T."/>
            <person name="Lombin L.H."/>
            <person name="Cattoli G."/>
        </authorList>
    </citation>
    <scope>NUCLEOTIDE SEQUENCE [LARGE SCALE GENOMIC DNA]</scope>
    <source>
        <strain evidence="8 9">GluBS11</strain>
    </source>
</reference>
<dbReference type="Pfam" id="PF02614">
    <property type="entry name" value="UxaC"/>
    <property type="match status" value="1"/>
</dbReference>
<dbReference type="InterPro" id="IPR032466">
    <property type="entry name" value="Metal_Hydrolase"/>
</dbReference>
<comment type="catalytic activity">
    <reaction evidence="1 7">
        <text>D-glucuronate = D-fructuronate</text>
        <dbReference type="Rhea" id="RHEA:13049"/>
        <dbReference type="ChEBI" id="CHEBI:58720"/>
        <dbReference type="ChEBI" id="CHEBI:59863"/>
        <dbReference type="EC" id="5.3.1.12"/>
    </reaction>
</comment>
<name>A0A1D3TY50_9FIRM</name>
<dbReference type="NCBIfam" id="NF002794">
    <property type="entry name" value="PRK02925.1"/>
    <property type="match status" value="1"/>
</dbReference>
<dbReference type="Gene3D" id="3.20.20.140">
    <property type="entry name" value="Metal-dependent hydrolases"/>
    <property type="match status" value="1"/>
</dbReference>
<dbReference type="PANTHER" id="PTHR30068">
    <property type="entry name" value="URONATE ISOMERASE"/>
    <property type="match status" value="1"/>
</dbReference>
<sequence length="466" mass="53942">MEKFMTSEFLLKTETARELYHNYAEKMPIYDYHNHLPVKQIYDDINFENITQVWLGGDHYKWRAMRTFGIDESYITGDQPDYEKFKKWAEMVPYLIGNPLYHWTHLELQRYFDIHETLSPTTCDAIWEKCNAKLAEKEFSVRNLIRRSNAKVLCTTDDPKDTLEYHKKLKEEFEVKVLPTFRPDNAVHIRKPGFVSYLKDLGDAAGYEIETHADLKNALVERIHYFHEAGARVSDHGMDNFAYRDCSDAEAELIFQKAINGEEITDAESAGFEGNVLHTLGKVYHELGWTMQIHIGALRNNSTRLFKKLGADIGMDSIDDKNFAKDLSAFMDDLDFEGRLPKTILYCLNPRDNEVLATMIGNFQDGSCAAKVQFGSGWWFCDQKDGMEKQMEALSQLGMISKFVGMLTDSRSFLSFPRHEYFRRILCNKIGNLIEEGQYPADMEFVGKMMQDISYNNAVAYFGIEL</sequence>
<dbReference type="HAMAP" id="MF_00675">
    <property type="entry name" value="UxaC"/>
    <property type="match status" value="1"/>
</dbReference>
<keyword evidence="6 7" id="KW-0413">Isomerase</keyword>
<dbReference type="GO" id="GO:0008880">
    <property type="term" value="F:glucuronate isomerase activity"/>
    <property type="evidence" value="ECO:0007669"/>
    <property type="project" value="UniProtKB-UniRule"/>
</dbReference>
<dbReference type="SUPFAM" id="SSF51556">
    <property type="entry name" value="Metallo-dependent hydrolases"/>
    <property type="match status" value="1"/>
</dbReference>
<dbReference type="EMBL" id="FMKA01000038">
    <property type="protein sequence ID" value="SCP99343.1"/>
    <property type="molecule type" value="Genomic_DNA"/>
</dbReference>
<evidence type="ECO:0000256" key="6">
    <source>
        <dbReference type="ARBA" id="ARBA00023235"/>
    </source>
</evidence>
<dbReference type="AlphaFoldDB" id="A0A1D3TY50"/>
<dbReference type="STRING" id="1619234.SAMN05421730_103820"/>
<evidence type="ECO:0000256" key="5">
    <source>
        <dbReference type="ARBA" id="ARBA00020555"/>
    </source>
</evidence>
<dbReference type="Gene3D" id="1.10.2020.10">
    <property type="entry name" value="uronate isomerase, domain 2, chain A"/>
    <property type="match status" value="1"/>
</dbReference>
<dbReference type="OrthoDB" id="9766564at2"/>
<dbReference type="EC" id="5.3.1.12" evidence="4 7"/>
<evidence type="ECO:0000256" key="1">
    <source>
        <dbReference type="ARBA" id="ARBA00001165"/>
    </source>
</evidence>
<gene>
    <name evidence="7" type="primary">uxaC</name>
    <name evidence="8" type="ORF">SAMN05421730_103820</name>
</gene>
<comment type="similarity">
    <text evidence="3 7">Belongs to the metallo-dependent hydrolases superfamily. Uronate isomerase family.</text>
</comment>
<protein>
    <recommendedName>
        <fullName evidence="5 7">Uronate isomerase</fullName>
        <ecNumber evidence="4 7">5.3.1.12</ecNumber>
    </recommendedName>
    <alternativeName>
        <fullName evidence="7">Glucuronate isomerase</fullName>
    </alternativeName>
    <alternativeName>
        <fullName evidence="7">Uronic isomerase</fullName>
    </alternativeName>
</protein>
<keyword evidence="9" id="KW-1185">Reference proteome</keyword>
<evidence type="ECO:0000313" key="9">
    <source>
        <dbReference type="Proteomes" id="UP000199315"/>
    </source>
</evidence>
<evidence type="ECO:0000256" key="7">
    <source>
        <dbReference type="HAMAP-Rule" id="MF_00675"/>
    </source>
</evidence>
<dbReference type="RefSeq" id="WP_091236706.1">
    <property type="nucleotide sequence ID" value="NZ_FMKA01000038.1"/>
</dbReference>
<dbReference type="Proteomes" id="UP000199315">
    <property type="component" value="Unassembled WGS sequence"/>
</dbReference>
<evidence type="ECO:0000256" key="4">
    <source>
        <dbReference type="ARBA" id="ARBA00012546"/>
    </source>
</evidence>
<dbReference type="GO" id="GO:0019698">
    <property type="term" value="P:D-galacturonate catabolic process"/>
    <property type="evidence" value="ECO:0007669"/>
    <property type="project" value="TreeGrafter"/>
</dbReference>
<evidence type="ECO:0000313" key="8">
    <source>
        <dbReference type="EMBL" id="SCP99343.1"/>
    </source>
</evidence>
<comment type="pathway">
    <text evidence="2 7">Carbohydrate metabolism; pentose and glucuronate interconversion.</text>
</comment>
<evidence type="ECO:0000256" key="3">
    <source>
        <dbReference type="ARBA" id="ARBA00008397"/>
    </source>
</evidence>
<proteinExistence type="inferred from homology"/>
<dbReference type="PANTHER" id="PTHR30068:SF4">
    <property type="entry name" value="URONATE ISOMERASE"/>
    <property type="match status" value="1"/>
</dbReference>
<organism evidence="8 9">
    <name type="scientific">Anaerobium acetethylicum</name>
    <dbReference type="NCBI Taxonomy" id="1619234"/>
    <lineage>
        <taxon>Bacteria</taxon>
        <taxon>Bacillati</taxon>
        <taxon>Bacillota</taxon>
        <taxon>Clostridia</taxon>
        <taxon>Lachnospirales</taxon>
        <taxon>Lachnospiraceae</taxon>
        <taxon>Anaerobium</taxon>
    </lineage>
</organism>
<evidence type="ECO:0000256" key="2">
    <source>
        <dbReference type="ARBA" id="ARBA00004892"/>
    </source>
</evidence>
<dbReference type="GO" id="GO:0042840">
    <property type="term" value="P:D-glucuronate catabolic process"/>
    <property type="evidence" value="ECO:0007669"/>
    <property type="project" value="TreeGrafter"/>
</dbReference>
<dbReference type="InterPro" id="IPR003766">
    <property type="entry name" value="Uronate_isomerase"/>
</dbReference>